<name>A0A6C0DXR5_9ZZZZ</name>
<evidence type="ECO:0000313" key="2">
    <source>
        <dbReference type="EMBL" id="QHT21171.1"/>
    </source>
</evidence>
<organism evidence="2">
    <name type="scientific">viral metagenome</name>
    <dbReference type="NCBI Taxonomy" id="1070528"/>
    <lineage>
        <taxon>unclassified sequences</taxon>
        <taxon>metagenomes</taxon>
        <taxon>organismal metagenomes</taxon>
    </lineage>
</organism>
<evidence type="ECO:0000256" key="1">
    <source>
        <dbReference type="SAM" id="Phobius"/>
    </source>
</evidence>
<keyword evidence="1" id="KW-0812">Transmembrane</keyword>
<proteinExistence type="predicted"/>
<dbReference type="AlphaFoldDB" id="A0A6C0DXR5"/>
<dbReference type="EMBL" id="MN739686">
    <property type="protein sequence ID" value="QHT21171.1"/>
    <property type="molecule type" value="Genomic_DNA"/>
</dbReference>
<keyword evidence="1" id="KW-1133">Transmembrane helix</keyword>
<reference evidence="2" key="1">
    <citation type="journal article" date="2020" name="Nature">
        <title>Giant virus diversity and host interactions through global metagenomics.</title>
        <authorList>
            <person name="Schulz F."/>
            <person name="Roux S."/>
            <person name="Paez-Espino D."/>
            <person name="Jungbluth S."/>
            <person name="Walsh D.A."/>
            <person name="Denef V.J."/>
            <person name="McMahon K.D."/>
            <person name="Konstantinidis K.T."/>
            <person name="Eloe-Fadrosh E.A."/>
            <person name="Kyrpides N.C."/>
            <person name="Woyke T."/>
        </authorList>
    </citation>
    <scope>NUCLEOTIDE SEQUENCE</scope>
    <source>
        <strain evidence="2">GVMAG-M-3300023174-75</strain>
    </source>
</reference>
<feature type="transmembrane region" description="Helical" evidence="1">
    <location>
        <begin position="6"/>
        <end position="26"/>
    </location>
</feature>
<keyword evidence="1" id="KW-0472">Membrane</keyword>
<sequence length="98" mass="11563">MILYIIKWTILYSILIFLLHNLYIFFKNNLTNTKIKDYYSSFIIEKINTNVGNTKSNTSLCDDEINISSTSLDDLKNNINDDTMKNELNEFLQTFNHK</sequence>
<accession>A0A6C0DXR5</accession>
<protein>
    <submittedName>
        <fullName evidence="2">Uncharacterized protein</fullName>
    </submittedName>
</protein>